<dbReference type="Proteomes" id="UP000299102">
    <property type="component" value="Unassembled WGS sequence"/>
</dbReference>
<sequence>MPRKEHIEPATTARDDKHHDGSGIVTRARAADVASSDRLVGGTTVPVSDLRDGADLSPCMSQAESNRILIQSLLAPAPNGDGTTSPTPSSAALGSPFCSAASARSGSFAKCTARFDGSASDPDVLETFLDAIEVYKECLNINDEHALRGLPILLTGNAAVWWRGIKSTVSTWPDAVYKLRSMYGVPRPAHKILGIFSLEQGSVRADIFITRVRALFAKLPYELNVLVNKSRLVEESLAEAVTTKAGAADRVSAPGRLPATGRVEWPARAATASSPSAGGCAAACSAPSMSYAASSRVTPRPALDTSSAVSPGVATARASDNGDTHPRALSNIRQLSVKLLCTIECASTDVLRIDEGTMLSPPERDDLARLLQEYQDIFTQGEDRRRLRNIALIPVTTLYCGAALPPNTLPLEFVDTLQNSKESAERQQDLRKSLKDKSRRDGTLIVGDLVLMKTHVLSSSIKE</sequence>
<comment type="caution">
    <text evidence="2">The sequence shown here is derived from an EMBL/GenBank/DDBJ whole genome shotgun (WGS) entry which is preliminary data.</text>
</comment>
<name>A0A4C1VY81_EUMVA</name>
<accession>A0A4C1VY81</accession>
<feature type="region of interest" description="Disordered" evidence="1">
    <location>
        <begin position="301"/>
        <end position="327"/>
    </location>
</feature>
<evidence type="ECO:0000313" key="3">
    <source>
        <dbReference type="Proteomes" id="UP000299102"/>
    </source>
</evidence>
<keyword evidence="3" id="KW-1185">Reference proteome</keyword>
<protein>
    <submittedName>
        <fullName evidence="2">Activity-regulated cytoskeleton associated protein 2</fullName>
    </submittedName>
</protein>
<dbReference type="AlphaFoldDB" id="A0A4C1VY81"/>
<gene>
    <name evidence="2" type="primary">Arc2</name>
    <name evidence="2" type="ORF">EVAR_27156_1</name>
</gene>
<evidence type="ECO:0000256" key="1">
    <source>
        <dbReference type="SAM" id="MobiDB-lite"/>
    </source>
</evidence>
<reference evidence="2 3" key="1">
    <citation type="journal article" date="2019" name="Commun. Biol.">
        <title>The bagworm genome reveals a unique fibroin gene that provides high tensile strength.</title>
        <authorList>
            <person name="Kono N."/>
            <person name="Nakamura H."/>
            <person name="Ohtoshi R."/>
            <person name="Tomita M."/>
            <person name="Numata K."/>
            <person name="Arakawa K."/>
        </authorList>
    </citation>
    <scope>NUCLEOTIDE SEQUENCE [LARGE SCALE GENOMIC DNA]</scope>
</reference>
<feature type="region of interest" description="Disordered" evidence="1">
    <location>
        <begin position="1"/>
        <end position="22"/>
    </location>
</feature>
<evidence type="ECO:0000313" key="2">
    <source>
        <dbReference type="EMBL" id="GBP43988.1"/>
    </source>
</evidence>
<feature type="compositionally biased region" description="Basic and acidic residues" evidence="1">
    <location>
        <begin position="1"/>
        <end position="21"/>
    </location>
</feature>
<organism evidence="2 3">
    <name type="scientific">Eumeta variegata</name>
    <name type="common">Bagworm moth</name>
    <name type="synonym">Eumeta japonica</name>
    <dbReference type="NCBI Taxonomy" id="151549"/>
    <lineage>
        <taxon>Eukaryota</taxon>
        <taxon>Metazoa</taxon>
        <taxon>Ecdysozoa</taxon>
        <taxon>Arthropoda</taxon>
        <taxon>Hexapoda</taxon>
        <taxon>Insecta</taxon>
        <taxon>Pterygota</taxon>
        <taxon>Neoptera</taxon>
        <taxon>Endopterygota</taxon>
        <taxon>Lepidoptera</taxon>
        <taxon>Glossata</taxon>
        <taxon>Ditrysia</taxon>
        <taxon>Tineoidea</taxon>
        <taxon>Psychidae</taxon>
        <taxon>Oiketicinae</taxon>
        <taxon>Eumeta</taxon>
    </lineage>
</organism>
<proteinExistence type="predicted"/>
<dbReference type="EMBL" id="BGZK01000445">
    <property type="protein sequence ID" value="GBP43988.1"/>
    <property type="molecule type" value="Genomic_DNA"/>
</dbReference>